<name>A0A1V0GSE8_9RHOB</name>
<evidence type="ECO:0000313" key="1">
    <source>
        <dbReference type="EMBL" id="ARC36785.1"/>
    </source>
</evidence>
<organism evidence="1 2">
    <name type="scientific">Paracoccus yeei</name>
    <dbReference type="NCBI Taxonomy" id="147645"/>
    <lineage>
        <taxon>Bacteria</taxon>
        <taxon>Pseudomonadati</taxon>
        <taxon>Pseudomonadota</taxon>
        <taxon>Alphaproteobacteria</taxon>
        <taxon>Rhodobacterales</taxon>
        <taxon>Paracoccaceae</taxon>
        <taxon>Paracoccus</taxon>
    </lineage>
</organism>
<dbReference type="AlphaFoldDB" id="A0A1V0GSE8"/>
<reference evidence="1" key="1">
    <citation type="submission" date="2017-12" db="EMBL/GenBank/DDBJ databases">
        <title>FDA dAtabase for Regulatory Grade micrObial Sequences (FDA-ARGOS): Supporting development and validation of Infectious Disease Dx tests.</title>
        <authorList>
            <person name="Campos J."/>
            <person name="Goldberg B."/>
            <person name="Tallon L."/>
            <person name="Sadzewicz L."/>
            <person name="Sengamalay N."/>
            <person name="Ott S."/>
            <person name="Godinez A."/>
            <person name="Nagaraj S."/>
            <person name="Vyas G."/>
            <person name="Aluvathingal J."/>
            <person name="Nadendla S."/>
            <person name="Geyer C."/>
            <person name="Nandy P."/>
            <person name="Hobson J."/>
            <person name="Sichtig H."/>
        </authorList>
    </citation>
    <scope>NUCLEOTIDE SEQUENCE</scope>
    <source>
        <strain evidence="1">FDAARGOS_252</strain>
    </source>
</reference>
<accession>A0A1V0GSE8</accession>
<gene>
    <name evidence="1" type="ORF">A6J80_10675</name>
</gene>
<dbReference type="EMBL" id="CP020442">
    <property type="protein sequence ID" value="ARC36785.1"/>
    <property type="molecule type" value="Genomic_DNA"/>
</dbReference>
<dbReference type="KEGG" id="pye:A6J80_10675"/>
<proteinExistence type="predicted"/>
<keyword evidence="2" id="KW-1185">Reference proteome</keyword>
<protein>
    <submittedName>
        <fullName evidence="1">Uncharacterized protein</fullName>
    </submittedName>
</protein>
<evidence type="ECO:0000313" key="2">
    <source>
        <dbReference type="Proteomes" id="UP000191257"/>
    </source>
</evidence>
<sequence length="124" mass="13531">MTTRTHSPIDPGSPAYWRDRQRGFRLIRDAELAAQRLAEAPMYLHGGYDEDGDVIAIENLEPHDDMEAAIRAIEVDPTAVSILAAQGRSCIGGYAIAAVILELDGTARFAEDPARNPLWGPDTD</sequence>
<dbReference type="RefSeq" id="WP_080621445.1">
    <property type="nucleotide sequence ID" value="NZ_CAWMZI010000001.1"/>
</dbReference>
<dbReference type="Proteomes" id="UP000191257">
    <property type="component" value="Chromosome"/>
</dbReference>